<evidence type="ECO:0000256" key="5">
    <source>
        <dbReference type="PROSITE-ProRule" id="PRU00723"/>
    </source>
</evidence>
<dbReference type="RefSeq" id="XP_503355.1">
    <property type="nucleotide sequence ID" value="XM_503355.1"/>
</dbReference>
<dbReference type="VEuPathDB" id="FungiDB:YALI0_D27280g"/>
<dbReference type="Pfam" id="PF08590">
    <property type="entry name" value="DUF1771"/>
    <property type="match status" value="1"/>
</dbReference>
<dbReference type="SUPFAM" id="SSF160443">
    <property type="entry name" value="SMR domain-like"/>
    <property type="match status" value="1"/>
</dbReference>
<keyword evidence="3 5" id="KW-0863">Zinc-finger</keyword>
<feature type="domain" description="C3H1-type" evidence="7">
    <location>
        <begin position="245"/>
        <end position="269"/>
    </location>
</feature>
<dbReference type="InterPro" id="IPR045124">
    <property type="entry name" value="Su(sable)-like"/>
</dbReference>
<dbReference type="OMA" id="RQDAIKH"/>
<dbReference type="SUPFAM" id="SSF90229">
    <property type="entry name" value="CCCH zinc finger"/>
    <property type="match status" value="1"/>
</dbReference>
<dbReference type="KEGG" id="yli:2910301"/>
<organism evidence="9 11">
    <name type="scientific">Yarrowia lipolytica</name>
    <name type="common">Candida lipolytica</name>
    <dbReference type="NCBI Taxonomy" id="4952"/>
    <lineage>
        <taxon>Eukaryota</taxon>
        <taxon>Fungi</taxon>
        <taxon>Dikarya</taxon>
        <taxon>Ascomycota</taxon>
        <taxon>Saccharomycotina</taxon>
        <taxon>Dipodascomycetes</taxon>
        <taxon>Dipodascales</taxon>
        <taxon>Dipodascales incertae sedis</taxon>
        <taxon>Yarrowia</taxon>
    </lineage>
</organism>
<dbReference type="SMART" id="SM00356">
    <property type="entry name" value="ZnF_C3H1"/>
    <property type="match status" value="2"/>
</dbReference>
<dbReference type="GO" id="GO:0008270">
    <property type="term" value="F:zinc ion binding"/>
    <property type="evidence" value="ECO:0007669"/>
    <property type="project" value="UniProtKB-KW"/>
</dbReference>
<feature type="zinc finger region" description="C3H1-type" evidence="5">
    <location>
        <begin position="245"/>
        <end position="269"/>
    </location>
</feature>
<dbReference type="VEuPathDB" id="FungiDB:YALI1_D35911g"/>
<dbReference type="SMART" id="SM01162">
    <property type="entry name" value="DUF1771"/>
    <property type="match status" value="1"/>
</dbReference>
<evidence type="ECO:0000259" key="7">
    <source>
        <dbReference type="PROSITE" id="PS50103"/>
    </source>
</evidence>
<evidence type="ECO:0000256" key="3">
    <source>
        <dbReference type="ARBA" id="ARBA00022771"/>
    </source>
</evidence>
<name>A0A1H6Q835_YARLL</name>
<dbReference type="eggNOG" id="KOG2401">
    <property type="taxonomic scope" value="Eukaryota"/>
</dbReference>
<dbReference type="OrthoDB" id="3247158at2759"/>
<evidence type="ECO:0000259" key="8">
    <source>
        <dbReference type="PROSITE" id="PS50828"/>
    </source>
</evidence>
<dbReference type="GO" id="GO:0045892">
    <property type="term" value="P:negative regulation of DNA-templated transcription"/>
    <property type="evidence" value="ECO:0007669"/>
    <property type="project" value="InterPro"/>
</dbReference>
<feature type="domain" description="C3H1-type" evidence="7">
    <location>
        <begin position="270"/>
        <end position="297"/>
    </location>
</feature>
<feature type="zinc finger region" description="C3H1-type" evidence="5">
    <location>
        <begin position="270"/>
        <end position="297"/>
    </location>
</feature>
<dbReference type="Proteomes" id="UP000182444">
    <property type="component" value="Chromosome 1D"/>
</dbReference>
<proteinExistence type="predicted"/>
<dbReference type="Proteomes" id="UP000256601">
    <property type="component" value="Unassembled WGS sequence"/>
</dbReference>
<dbReference type="Gene3D" id="3.30.1370.110">
    <property type="match status" value="1"/>
</dbReference>
<keyword evidence="2" id="KW-0677">Repeat</keyword>
<dbReference type="PANTHER" id="PTHR13119">
    <property type="entry name" value="ZINC FINGER CCCH DOMAIN-CONTAINING PROTEI"/>
    <property type="match status" value="1"/>
</dbReference>
<dbReference type="PROSITE" id="PS50103">
    <property type="entry name" value="ZF_C3H1"/>
    <property type="match status" value="2"/>
</dbReference>
<evidence type="ECO:0000313" key="9">
    <source>
        <dbReference type="EMBL" id="AOW04721.1"/>
    </source>
</evidence>
<dbReference type="GeneID" id="2910301"/>
<dbReference type="GO" id="GO:0003723">
    <property type="term" value="F:RNA binding"/>
    <property type="evidence" value="ECO:0007669"/>
    <property type="project" value="InterPro"/>
</dbReference>
<evidence type="ECO:0000256" key="2">
    <source>
        <dbReference type="ARBA" id="ARBA00022737"/>
    </source>
</evidence>
<keyword evidence="1 5" id="KW-0479">Metal-binding</keyword>
<evidence type="ECO:0000313" key="10">
    <source>
        <dbReference type="EMBL" id="RDW26695.1"/>
    </source>
</evidence>
<dbReference type="Gene3D" id="4.10.1000.10">
    <property type="entry name" value="Zinc finger, CCCH-type"/>
    <property type="match status" value="1"/>
</dbReference>
<reference evidence="10 12" key="2">
    <citation type="submission" date="2018-07" db="EMBL/GenBank/DDBJ databases">
        <title>Draft Genome Assemblies for Five Robust Yarrowia lipolytica Strains Exhibiting High Lipid Production and Pentose Sugar Utilization and Sugar Alcohol Secretion from Undetoxified Lignocellulosic Biomass Hydrolysates.</title>
        <authorList>
            <consortium name="DOE Joint Genome Institute"/>
            <person name="Walker C."/>
            <person name="Ryu S."/>
            <person name="Na H."/>
            <person name="Zane M."/>
            <person name="LaButti K."/>
            <person name="Lipzen A."/>
            <person name="Haridas S."/>
            <person name="Barry K."/>
            <person name="Grigoriev I.V."/>
            <person name="Quarterman J."/>
            <person name="Slininger P."/>
            <person name="Dien B."/>
            <person name="Trinh C.T."/>
        </authorList>
    </citation>
    <scope>NUCLEOTIDE SEQUENCE [LARGE SCALE GENOMIC DNA]</scope>
    <source>
        <strain evidence="10 12">YB392</strain>
    </source>
</reference>
<dbReference type="EMBL" id="KZ858975">
    <property type="protein sequence ID" value="RDW26695.1"/>
    <property type="molecule type" value="Genomic_DNA"/>
</dbReference>
<feature type="region of interest" description="Disordered" evidence="6">
    <location>
        <begin position="323"/>
        <end position="363"/>
    </location>
</feature>
<reference evidence="9 11" key="1">
    <citation type="journal article" date="2016" name="PLoS ONE">
        <title>Sequence Assembly of Yarrowia lipolytica Strain W29/CLIB89 Shows Transposable Element Diversity.</title>
        <authorList>
            <person name="Magnan C."/>
            <person name="Yu J."/>
            <person name="Chang I."/>
            <person name="Jahn E."/>
            <person name="Kanomata Y."/>
            <person name="Wu J."/>
            <person name="Zeller M."/>
            <person name="Oakes M."/>
            <person name="Baldi P."/>
            <person name="Sandmeyer S."/>
        </authorList>
    </citation>
    <scope>NUCLEOTIDE SEQUENCE [LARGE SCALE GENOMIC DNA]</scope>
    <source>
        <strain evidence="9">CLIB89</strain>
        <strain evidence="11">CLIB89(W29)</strain>
    </source>
</reference>
<dbReference type="PANTHER" id="PTHR13119:SF12">
    <property type="entry name" value="PROTEIN SUPPRESSOR OF SABLE"/>
    <property type="match status" value="1"/>
</dbReference>
<sequence length="611" mass="69823">MDELSREADAILDDDSVLEEDKIELLEELVVKHHGEMSSSERESMVLDLMWKHREKEGSVTRHRNGHGDVRIVGVDKSKSIDWVKIPEVLPEIDWSKVVDDYKKRGKAVPLRDKLPEDEEEVYWEDYVPDSEGHVGHGETDLAPFDLLRAVLGGNYSDELIQNTLEKHNYDINVVIVVLQKYDDRSGSEHVEEEEQAAQVYEMEHHQEVHDYSGYNNYEDPSMYEEEYDEDEKEVYAALALLPGREEKVLCKYFVQFGECLRADCRYSHDLTSRVCRFWVRGACLNGETCAFLHSFPETESTPEPTKPLENFSKPMLDSLEDFPTLGGASGTASDTKSKKREKPGSKWAAVASSNDTQTVAEKPKKRFDFSKVKPTESFVPGTAGVPSFVPKAFTPTAPSFTPTAPSFTPAKISPAKGPAARMAVQKHNPLTLLRPEFTPWVENPHQLDEPIQEYLQLRKESRKHIEMRNKYLNLSADNWHMNRPDAAKIYSNKGQKHQQELIAASRKASDILYNYRDDLGEIFCDLHGLELDTSVMHLENILLGVEEQYRKNKKLVYAISGVGYHVVSKTDMLTKEVKAWLDEWGYEYKVFFIGNEKFGTVIAIDPWSHI</sequence>
<evidence type="ECO:0000256" key="1">
    <source>
        <dbReference type="ARBA" id="ARBA00022723"/>
    </source>
</evidence>
<dbReference type="InterPro" id="IPR013899">
    <property type="entry name" value="DUF1771"/>
</dbReference>
<dbReference type="Pfam" id="PF14608">
    <property type="entry name" value="zf-CCCH_2"/>
    <property type="match status" value="2"/>
</dbReference>
<dbReference type="EMBL" id="CP017556">
    <property type="protein sequence ID" value="AOW04721.1"/>
    <property type="molecule type" value="Genomic_DNA"/>
</dbReference>
<accession>A0A1H6Q835</accession>
<keyword evidence="4 5" id="KW-0862">Zinc</keyword>
<dbReference type="GO" id="GO:0005634">
    <property type="term" value="C:nucleus"/>
    <property type="evidence" value="ECO:0007669"/>
    <property type="project" value="TreeGrafter"/>
</dbReference>
<gene>
    <name evidence="10" type="ORF">B0I71DRAFT_130491</name>
    <name evidence="9" type="ORF">YALI1_D35911g</name>
</gene>
<feature type="domain" description="Smr" evidence="8">
    <location>
        <begin position="525"/>
        <end position="606"/>
    </location>
</feature>
<dbReference type="InterPro" id="IPR000571">
    <property type="entry name" value="Znf_CCCH"/>
</dbReference>
<evidence type="ECO:0000256" key="4">
    <source>
        <dbReference type="ARBA" id="ARBA00022833"/>
    </source>
</evidence>
<evidence type="ECO:0000313" key="11">
    <source>
        <dbReference type="Proteomes" id="UP000182444"/>
    </source>
</evidence>
<dbReference type="InterPro" id="IPR036855">
    <property type="entry name" value="Znf_CCCH_sf"/>
</dbReference>
<dbReference type="PROSITE" id="PS50828">
    <property type="entry name" value="SMR"/>
    <property type="match status" value="1"/>
</dbReference>
<protein>
    <submittedName>
        <fullName evidence="9">Uncharacterized protein</fullName>
    </submittedName>
</protein>
<dbReference type="InterPro" id="IPR002625">
    <property type="entry name" value="Smr_dom"/>
</dbReference>
<dbReference type="AlphaFoldDB" id="A0A1H6Q835"/>
<evidence type="ECO:0000256" key="6">
    <source>
        <dbReference type="SAM" id="MobiDB-lite"/>
    </source>
</evidence>
<evidence type="ECO:0000313" key="12">
    <source>
        <dbReference type="Proteomes" id="UP000256601"/>
    </source>
</evidence>
<dbReference type="InterPro" id="IPR036063">
    <property type="entry name" value="Smr_dom_sf"/>
</dbReference>